<protein>
    <submittedName>
        <fullName evidence="2">Uncharacterized protein</fullName>
    </submittedName>
</protein>
<feature type="region of interest" description="Disordered" evidence="1">
    <location>
        <begin position="702"/>
        <end position="736"/>
    </location>
</feature>
<dbReference type="EMBL" id="CP029077">
    <property type="protein sequence ID" value="QED22963.1"/>
    <property type="molecule type" value="Genomic_DNA"/>
</dbReference>
<name>A0A5B8XC93_9RICK</name>
<proteinExistence type="predicted"/>
<sequence length="736" mass="84102">MNQADFNPGKIKARMNKFSNDFQEAQTTERKSQIAKQAVDYMLYGTDFATMRTSYTNGFGLTNYFAAFDTKSIAKDLEDVMLDIIKRDQYLTSEMMKKFLFNHSSISAAGISNIPSILTIVLRKNMNLFLEYLDNAVNKGDYNTISYFGKGSLLNVVENNIDNMTALLEENPNHHGLFFTAIITLRSMKNGVQTQQCVRLCNKIVELIKDPKFIANLASKSFLYIDSLLSNIIAITNSLGVAISTEDLRHITAMTLIPAVKAIPEKQRETEYDCIKSWKENTVMLDTDLIGKKLDYLMNAEQKTIERIEREQDGIFYMTKEHKGLFRDYIVMAILTLKRRALEGWDDARIAKFLTRELCLDEGDAINHYDGHFVDAEKYSVEFNKILDANKIKDERVQILHERLEDQGFSEEQLERFNNQKLVELSIPVVFNQVKYGSIEYEKYFDTSSIIGCIAKKIANVKEGNFTRSLSDLEGASYVKNPSIGLAQKASASKEFLALQRRGIIKANETLLGMLNNDKNLIHYLIGFDCDSDKAISSLKALGVENPGERIVKLFNNENNDKNLIHYLIGLDGDSDKAISSLEALGVKNPAERIVKFFDGNFTIKEIDEMCKKNPQDMENYLEARKMSKVAYTAAAQPNNQGIKDKTLTAMSLVYANQYLDNKDDQYHQLHRKERGIIDQSNKNSAKLEKIDQMQQQYQGTMQQQYQVQSEKQDFQTHEAFYEQRREQEGKGGQQK</sequence>
<keyword evidence="3" id="KW-1185">Reference proteome</keyword>
<gene>
    <name evidence="2" type="ORF">Deia_00153</name>
</gene>
<dbReference type="Proteomes" id="UP000321934">
    <property type="component" value="Chromosome"/>
</dbReference>
<evidence type="ECO:0000256" key="1">
    <source>
        <dbReference type="SAM" id="MobiDB-lite"/>
    </source>
</evidence>
<organism evidence="2 3">
    <name type="scientific">Candidatus Deianiraea vastatrix</name>
    <dbReference type="NCBI Taxonomy" id="2163644"/>
    <lineage>
        <taxon>Bacteria</taxon>
        <taxon>Pseudomonadati</taxon>
        <taxon>Pseudomonadota</taxon>
        <taxon>Alphaproteobacteria</taxon>
        <taxon>Rickettsiales</taxon>
        <taxon>Candidatus Deianiraeaceae</taxon>
        <taxon>Candidatus Deianiraea</taxon>
    </lineage>
</organism>
<dbReference type="AlphaFoldDB" id="A0A5B8XC93"/>
<evidence type="ECO:0000313" key="2">
    <source>
        <dbReference type="EMBL" id="QED22963.1"/>
    </source>
</evidence>
<reference evidence="2 3" key="1">
    <citation type="journal article" date="2019" name="ISME J.">
        <title>Deianiraea, an extracellular bacterium associated with the ciliate Paramecium, suggests an alternative scenario for the evolution of Rickettsiales.</title>
        <authorList>
            <person name="Castelli M."/>
            <person name="Sabaneyeva E."/>
            <person name="Lanzoni O."/>
            <person name="Lebedeva N."/>
            <person name="Floriano A.M."/>
            <person name="Gaiarsa S."/>
            <person name="Benken K."/>
            <person name="Modeo L."/>
            <person name="Bandi C."/>
            <person name="Potekhin A."/>
            <person name="Sassera D."/>
            <person name="Petroni G."/>
        </authorList>
    </citation>
    <scope>NUCLEOTIDE SEQUENCE [LARGE SCALE GENOMIC DNA]</scope>
    <source>
        <strain evidence="2">CyL4-1</strain>
    </source>
</reference>
<evidence type="ECO:0000313" key="3">
    <source>
        <dbReference type="Proteomes" id="UP000321934"/>
    </source>
</evidence>
<feature type="compositionally biased region" description="Basic and acidic residues" evidence="1">
    <location>
        <begin position="711"/>
        <end position="730"/>
    </location>
</feature>
<accession>A0A5B8XC93</accession>
<dbReference type="RefSeq" id="WP_146820270.1">
    <property type="nucleotide sequence ID" value="NZ_CP029077.1"/>
</dbReference>